<reference evidence="1 2" key="1">
    <citation type="journal article" date="2014" name="Genome Biol. Evol.">
        <title>Genome degeneration and adaptation in a nascent stage of symbiosis.</title>
        <authorList>
            <person name="Oakeson K.F."/>
            <person name="Gil R."/>
            <person name="Clayton A.L."/>
            <person name="Dunn D.M."/>
            <person name="von Niederhausern A.C."/>
            <person name="Hamil C."/>
            <person name="Aoyagi A."/>
            <person name="Duval B."/>
            <person name="Baca A."/>
            <person name="Silva F.J."/>
            <person name="Vallier A."/>
            <person name="Jackson D.G."/>
            <person name="Latorre A."/>
            <person name="Weiss R.B."/>
            <person name="Heddi A."/>
            <person name="Moya A."/>
            <person name="Dale C."/>
        </authorList>
    </citation>
    <scope>NUCLEOTIDE SEQUENCE [LARGE SCALE GENOMIC DNA]</scope>
    <source>
        <strain evidence="2">none</strain>
    </source>
</reference>
<accession>W0HJ89</accession>
<dbReference type="KEGG" id="pes:SOPEG_1812"/>
<evidence type="ECO:0008006" key="3">
    <source>
        <dbReference type="Google" id="ProtNLM"/>
    </source>
</evidence>
<organism evidence="1 2">
    <name type="scientific">Candidatus Sodalis pierantonii str. SOPE</name>
    <dbReference type="NCBI Taxonomy" id="2342"/>
    <lineage>
        <taxon>Bacteria</taxon>
        <taxon>Pseudomonadati</taxon>
        <taxon>Pseudomonadota</taxon>
        <taxon>Gammaproteobacteria</taxon>
        <taxon>Enterobacterales</taxon>
        <taxon>Bruguierivoracaceae</taxon>
        <taxon>Sodalis</taxon>
    </lineage>
</organism>
<protein>
    <recommendedName>
        <fullName evidence="3">Head fiber protein</fullName>
    </recommendedName>
</protein>
<name>W0HJ89_9GAMM</name>
<dbReference type="RefSeq" id="WP_025245186.1">
    <property type="nucleotide sequence ID" value="NZ_CP006568.1"/>
</dbReference>
<gene>
    <name evidence="1" type="ORF">SOPEG_1812</name>
</gene>
<evidence type="ECO:0000313" key="1">
    <source>
        <dbReference type="EMBL" id="AHF73844.1"/>
    </source>
</evidence>
<dbReference type="Proteomes" id="UP000019025">
    <property type="component" value="Chromosome"/>
</dbReference>
<dbReference type="EMBL" id="CP006568">
    <property type="protein sequence ID" value="AHF73844.1"/>
    <property type="molecule type" value="Genomic_DNA"/>
</dbReference>
<dbReference type="HOGENOM" id="CLU_2421531_0_0_6"/>
<sequence length="91" mass="9091">MAIDIEHTDKGDKVTEKPVTVNISTNQITDASTTGKALLTAGSAANARTTLEIVTGAAIADLAAGADAATIVTTVNAILASLRIAKIIASS</sequence>
<proteinExistence type="predicted"/>
<dbReference type="AlphaFoldDB" id="W0HJ89"/>
<evidence type="ECO:0000313" key="2">
    <source>
        <dbReference type="Proteomes" id="UP000019025"/>
    </source>
</evidence>
<keyword evidence="2" id="KW-1185">Reference proteome</keyword>